<protein>
    <submittedName>
        <fullName evidence="3">Uncharacterized protein</fullName>
    </submittedName>
</protein>
<keyword evidence="1" id="KW-1133">Transmembrane helix</keyword>
<feature type="transmembrane region" description="Helical" evidence="1">
    <location>
        <begin position="312"/>
        <end position="331"/>
    </location>
</feature>
<feature type="signal peptide" evidence="2">
    <location>
        <begin position="1"/>
        <end position="30"/>
    </location>
</feature>
<dbReference type="EMBL" id="JAOTJD010000026">
    <property type="protein sequence ID" value="MFD3265087.1"/>
    <property type="molecule type" value="Genomic_DNA"/>
</dbReference>
<evidence type="ECO:0000256" key="2">
    <source>
        <dbReference type="SAM" id="SignalP"/>
    </source>
</evidence>
<keyword evidence="1" id="KW-0812">Transmembrane</keyword>
<feature type="transmembrane region" description="Helical" evidence="1">
    <location>
        <begin position="272"/>
        <end position="291"/>
    </location>
</feature>
<evidence type="ECO:0000313" key="4">
    <source>
        <dbReference type="Proteomes" id="UP001598130"/>
    </source>
</evidence>
<keyword evidence="2" id="KW-0732">Signal</keyword>
<sequence length="333" mass="36153">MKFPHRALALAILAILGLLMLAAAPVRALAAPTPAITCRLGAWFVSVHDINAAEGTFKADFWMWSVCPERELNPLESLEFLNAAETEEGLDATLQRGGKWWSTRKISGVFRQDFDLQNYPFDRQALEILVEEAVLDERSLRYVADSRNSGLDPGVKAPGWRLTGFRNTAGVAMHPTTFGDPSLPDGASYYATLRMEIVANRARLGNFVKATFVLYIAAILGLMCLALDVVDSELFLGRLAALGTGVFAVVLSFLSLEQLIGPHEGLYLLDQLHVVVLALIMLATGWSVLAFRLGNGPVDADRVRTWDARVSLGIVAAFVAANAILIGLAMVQG</sequence>
<proteinExistence type="predicted"/>
<keyword evidence="1" id="KW-0472">Membrane</keyword>
<comment type="caution">
    <text evidence="3">The sequence shown here is derived from an EMBL/GenBank/DDBJ whole genome shotgun (WGS) entry which is preliminary data.</text>
</comment>
<dbReference type="RefSeq" id="WP_377370575.1">
    <property type="nucleotide sequence ID" value="NZ_JAOTJD010000026.1"/>
</dbReference>
<name>A0ABW6CT54_9CAUL</name>
<accession>A0ABW6CT54</accession>
<evidence type="ECO:0000256" key="1">
    <source>
        <dbReference type="SAM" id="Phobius"/>
    </source>
</evidence>
<feature type="transmembrane region" description="Helical" evidence="1">
    <location>
        <begin position="239"/>
        <end position="260"/>
    </location>
</feature>
<feature type="transmembrane region" description="Helical" evidence="1">
    <location>
        <begin position="207"/>
        <end position="227"/>
    </location>
</feature>
<dbReference type="Proteomes" id="UP001598130">
    <property type="component" value="Unassembled WGS sequence"/>
</dbReference>
<dbReference type="InterPro" id="IPR036734">
    <property type="entry name" value="Neur_chan_lig-bd_sf"/>
</dbReference>
<feature type="chain" id="PRO_5047345276" evidence="2">
    <location>
        <begin position="31"/>
        <end position="333"/>
    </location>
</feature>
<keyword evidence="4" id="KW-1185">Reference proteome</keyword>
<dbReference type="Gene3D" id="2.70.170.10">
    <property type="entry name" value="Neurotransmitter-gated ion-channel ligand-binding domain"/>
    <property type="match status" value="1"/>
</dbReference>
<organism evidence="3 4">
    <name type="scientific">Phenylobacterium ferrooxidans</name>
    <dbReference type="NCBI Taxonomy" id="2982689"/>
    <lineage>
        <taxon>Bacteria</taxon>
        <taxon>Pseudomonadati</taxon>
        <taxon>Pseudomonadota</taxon>
        <taxon>Alphaproteobacteria</taxon>
        <taxon>Caulobacterales</taxon>
        <taxon>Caulobacteraceae</taxon>
        <taxon>Phenylobacterium</taxon>
    </lineage>
</organism>
<gene>
    <name evidence="3" type="ORF">OCL97_14095</name>
</gene>
<evidence type="ECO:0000313" key="3">
    <source>
        <dbReference type="EMBL" id="MFD3265087.1"/>
    </source>
</evidence>
<reference evidence="3 4" key="1">
    <citation type="submission" date="2022-09" db="EMBL/GenBank/DDBJ databases">
        <title>New species of Phenylobacterium.</title>
        <authorList>
            <person name="Mieszkin S."/>
        </authorList>
    </citation>
    <scope>NUCLEOTIDE SEQUENCE [LARGE SCALE GENOMIC DNA]</scope>
    <source>
        <strain evidence="3 4">HK31-G</strain>
    </source>
</reference>